<dbReference type="SFLD" id="SFLDG01065">
    <property type="entry name" value="anaerobic_coproporphyrinogen-I"/>
    <property type="match status" value="1"/>
</dbReference>
<dbReference type="PANTHER" id="PTHR13932:SF5">
    <property type="entry name" value="RADICAL S-ADENOSYL METHIONINE DOMAIN-CONTAINING PROTEIN 1, MITOCHONDRIAL"/>
    <property type="match status" value="1"/>
</dbReference>
<dbReference type="InterPro" id="IPR058240">
    <property type="entry name" value="rSAM_sf"/>
</dbReference>
<dbReference type="GO" id="GO:0005737">
    <property type="term" value="C:cytoplasm"/>
    <property type="evidence" value="ECO:0007669"/>
    <property type="project" value="UniProtKB-SubCell"/>
</dbReference>
<dbReference type="SMART" id="SM00729">
    <property type="entry name" value="Elp3"/>
    <property type="match status" value="1"/>
</dbReference>
<dbReference type="InterPro" id="IPR004559">
    <property type="entry name" value="HemW-like"/>
</dbReference>
<evidence type="ECO:0000313" key="4">
    <source>
        <dbReference type="EMBL" id="HED31545.1"/>
    </source>
</evidence>
<dbReference type="PANTHER" id="PTHR13932">
    <property type="entry name" value="COPROPORPHYRINIGEN III OXIDASE"/>
    <property type="match status" value="1"/>
</dbReference>
<proteinExistence type="inferred from homology"/>
<keyword evidence="2" id="KW-0949">S-adenosyl-L-methionine</keyword>
<dbReference type="GO" id="GO:0004109">
    <property type="term" value="F:coproporphyrinogen oxidase activity"/>
    <property type="evidence" value="ECO:0007669"/>
    <property type="project" value="InterPro"/>
</dbReference>
<dbReference type="InterPro" id="IPR023404">
    <property type="entry name" value="rSAM_horseshoe"/>
</dbReference>
<keyword evidence="2" id="KW-0143">Chaperone</keyword>
<dbReference type="Proteomes" id="UP000886335">
    <property type="component" value="Unassembled WGS sequence"/>
</dbReference>
<protein>
    <recommendedName>
        <fullName evidence="2">Heme chaperone HemW</fullName>
    </recommendedName>
</protein>
<dbReference type="Gene3D" id="3.80.30.20">
    <property type="entry name" value="tm_1862 like domain"/>
    <property type="match status" value="1"/>
</dbReference>
<dbReference type="SUPFAM" id="SSF102114">
    <property type="entry name" value="Radical SAM enzymes"/>
    <property type="match status" value="1"/>
</dbReference>
<dbReference type="InterPro" id="IPR006638">
    <property type="entry name" value="Elp3/MiaA/NifB-like_rSAM"/>
</dbReference>
<dbReference type="EMBL" id="DSBW01000168">
    <property type="protein sequence ID" value="HED31545.1"/>
    <property type="molecule type" value="Genomic_DNA"/>
</dbReference>
<sequence>MLHCYVHIPFCRKRCSYCDFFLVTRKNLFASFAVALEKEVVARSDQLSGKTISSLHFGGGTPSVAGPGMIEHWLELFSRFAAFSPDAEITLEANPEDLSSGLTEAYAAAGVNRLSLGVQSYQDRKLRALGREHDARCASEVTQWALESLPNTSVDLICGAEGETLREWMGDLEQVCAFGLPHVSVYMLTVEPGTLLGRDTRSGKVVLPSDECLAEFYLAACQRLAAQGFEHYEVSNFCRPGAFSRYNLGCWHREPYLGFGPSAHSLIVDGRQETRCANVSSIVRYIDHPGNACEFCEKLDGKAVLDERIFLSLRLRDGVETELLYSGNRNRALVDERLGDFTARGWLEILPGRIRLTSRGFLFADYITEELLP</sequence>
<feature type="domain" description="Radical SAM core" evidence="3">
    <location>
        <begin position="1"/>
        <end position="230"/>
    </location>
</feature>
<comment type="similarity">
    <text evidence="1">Belongs to the anaerobic coproporphyrinogen-III oxidase family. HemW subfamily.</text>
</comment>
<dbReference type="NCBIfam" id="TIGR00539">
    <property type="entry name" value="hemN_rel"/>
    <property type="match status" value="1"/>
</dbReference>
<dbReference type="InterPro" id="IPR007197">
    <property type="entry name" value="rSAM"/>
</dbReference>
<gene>
    <name evidence="4" type="primary">hemW</name>
    <name evidence="4" type="ORF">ENN50_07675</name>
</gene>
<name>A0A831SSA5_PROAE</name>
<keyword evidence="2" id="KW-0349">Heme</keyword>
<evidence type="ECO:0000256" key="2">
    <source>
        <dbReference type="RuleBase" id="RU364116"/>
    </source>
</evidence>
<dbReference type="GO" id="GO:0006779">
    <property type="term" value="P:porphyrin-containing compound biosynthetic process"/>
    <property type="evidence" value="ECO:0007669"/>
    <property type="project" value="InterPro"/>
</dbReference>
<keyword evidence="2" id="KW-0004">4Fe-4S</keyword>
<dbReference type="AlphaFoldDB" id="A0A831SSA5"/>
<reference evidence="4" key="1">
    <citation type="journal article" date="2020" name="mSystems">
        <title>Genome- and Community-Level Interaction Insights into Carbon Utilization and Element Cycling Functions of Hydrothermarchaeota in Hydrothermal Sediment.</title>
        <authorList>
            <person name="Zhou Z."/>
            <person name="Liu Y."/>
            <person name="Xu W."/>
            <person name="Pan J."/>
            <person name="Luo Z.H."/>
            <person name="Li M."/>
        </authorList>
    </citation>
    <scope>NUCLEOTIDE SEQUENCE [LARGE SCALE GENOMIC DNA]</scope>
    <source>
        <strain evidence="4">SpSt-1181</strain>
    </source>
</reference>
<comment type="function">
    <text evidence="2">Probably acts as a heme chaperone, transferring heme to an unknown acceptor. Binds one molecule of heme per monomer, possibly covalently. Binds 1 [4Fe-4S] cluster. The cluster is coordinated with 3 cysteines and an exchangeable S-adenosyl-L-methionine.</text>
</comment>
<keyword evidence="2" id="KW-0963">Cytoplasm</keyword>
<evidence type="ECO:0000259" key="3">
    <source>
        <dbReference type="PROSITE" id="PS51918"/>
    </source>
</evidence>
<dbReference type="Pfam" id="PF06969">
    <property type="entry name" value="HemN_C"/>
    <property type="match status" value="1"/>
</dbReference>
<accession>A0A831SSA5</accession>
<dbReference type="SFLD" id="SFLDS00029">
    <property type="entry name" value="Radical_SAM"/>
    <property type="match status" value="1"/>
</dbReference>
<comment type="caution">
    <text evidence="4">The sequence shown here is derived from an EMBL/GenBank/DDBJ whole genome shotgun (WGS) entry which is preliminary data.</text>
</comment>
<keyword evidence="2" id="KW-0408">Iron</keyword>
<dbReference type="GO" id="GO:0046872">
    <property type="term" value="F:metal ion binding"/>
    <property type="evidence" value="ECO:0007669"/>
    <property type="project" value="UniProtKB-UniRule"/>
</dbReference>
<dbReference type="Pfam" id="PF04055">
    <property type="entry name" value="Radical_SAM"/>
    <property type="match status" value="1"/>
</dbReference>
<comment type="subcellular location">
    <subcellularLocation>
        <location evidence="2">Cytoplasm</location>
    </subcellularLocation>
</comment>
<dbReference type="CDD" id="cd01335">
    <property type="entry name" value="Radical_SAM"/>
    <property type="match status" value="1"/>
</dbReference>
<dbReference type="GO" id="GO:0051539">
    <property type="term" value="F:4 iron, 4 sulfur cluster binding"/>
    <property type="evidence" value="ECO:0007669"/>
    <property type="project" value="UniProtKB-UniRule"/>
</dbReference>
<keyword evidence="2" id="KW-0411">Iron-sulfur</keyword>
<dbReference type="InterPro" id="IPR034505">
    <property type="entry name" value="Coproporphyrinogen-III_oxidase"/>
</dbReference>
<dbReference type="PROSITE" id="PS51918">
    <property type="entry name" value="RADICAL_SAM"/>
    <property type="match status" value="1"/>
</dbReference>
<dbReference type="InterPro" id="IPR010723">
    <property type="entry name" value="HemN_C"/>
</dbReference>
<dbReference type="SFLD" id="SFLDF00562">
    <property type="entry name" value="HemN-like__clustered_with_heat"/>
    <property type="match status" value="1"/>
</dbReference>
<evidence type="ECO:0000256" key="1">
    <source>
        <dbReference type="ARBA" id="ARBA00006100"/>
    </source>
</evidence>
<organism evidence="4">
    <name type="scientific">Prosthecochloris aestuarii</name>
    <dbReference type="NCBI Taxonomy" id="1102"/>
    <lineage>
        <taxon>Bacteria</taxon>
        <taxon>Pseudomonadati</taxon>
        <taxon>Chlorobiota</taxon>
        <taxon>Chlorobiia</taxon>
        <taxon>Chlorobiales</taxon>
        <taxon>Chlorobiaceae</taxon>
        <taxon>Prosthecochloris</taxon>
    </lineage>
</organism>
<keyword evidence="2" id="KW-0479">Metal-binding</keyword>